<dbReference type="Gene3D" id="2.60.40.1180">
    <property type="entry name" value="Golgi alpha-mannosidase II"/>
    <property type="match status" value="1"/>
</dbReference>
<dbReference type="InterPro" id="IPR017853">
    <property type="entry name" value="GH"/>
</dbReference>
<dbReference type="PANTHER" id="PTHR11069:SF23">
    <property type="entry name" value="LYSOSOMAL ACID GLUCOSYLCERAMIDASE"/>
    <property type="match status" value="1"/>
</dbReference>
<keyword evidence="2" id="KW-0732">Signal</keyword>
<protein>
    <recommendedName>
        <fullName evidence="9">Glucosylceramidase</fullName>
    </recommendedName>
</protein>
<dbReference type="InterPro" id="IPR033452">
    <property type="entry name" value="GH30_C"/>
</dbReference>
<evidence type="ECO:0008006" key="9">
    <source>
        <dbReference type="Google" id="ProtNLM"/>
    </source>
</evidence>
<proteinExistence type="inferred from homology"/>
<evidence type="ECO:0000313" key="7">
    <source>
        <dbReference type="EMBL" id="KAL1838367.1"/>
    </source>
</evidence>
<dbReference type="InterPro" id="IPR001139">
    <property type="entry name" value="Glyco_hydro_30"/>
</dbReference>
<keyword evidence="4" id="KW-0326">Glycosidase</keyword>
<name>A0ABR3V9Z0_9PEZI</name>
<comment type="similarity">
    <text evidence="1 4">Belongs to the glycosyl hydrolase 30 family.</text>
</comment>
<organism evidence="7 8">
    <name type="scientific">Phialemonium thermophilum</name>
    <dbReference type="NCBI Taxonomy" id="223376"/>
    <lineage>
        <taxon>Eukaryota</taxon>
        <taxon>Fungi</taxon>
        <taxon>Dikarya</taxon>
        <taxon>Ascomycota</taxon>
        <taxon>Pezizomycotina</taxon>
        <taxon>Sordariomycetes</taxon>
        <taxon>Sordariomycetidae</taxon>
        <taxon>Cephalothecales</taxon>
        <taxon>Cephalothecaceae</taxon>
        <taxon>Phialemonium</taxon>
    </lineage>
</organism>
<dbReference type="EMBL" id="JAZHXJ010002487">
    <property type="protein sequence ID" value="KAL1838367.1"/>
    <property type="molecule type" value="Genomic_DNA"/>
</dbReference>
<reference evidence="7 8" key="1">
    <citation type="journal article" date="2024" name="Commun. Biol.">
        <title>Comparative genomic analysis of thermophilic fungi reveals convergent evolutionary adaptations and gene losses.</title>
        <authorList>
            <person name="Steindorff A.S."/>
            <person name="Aguilar-Pontes M.V."/>
            <person name="Robinson A.J."/>
            <person name="Andreopoulos B."/>
            <person name="LaButti K."/>
            <person name="Kuo A."/>
            <person name="Mondo S."/>
            <person name="Riley R."/>
            <person name="Otillar R."/>
            <person name="Haridas S."/>
            <person name="Lipzen A."/>
            <person name="Grimwood J."/>
            <person name="Schmutz J."/>
            <person name="Clum A."/>
            <person name="Reid I.D."/>
            <person name="Moisan M.C."/>
            <person name="Butler G."/>
            <person name="Nguyen T.T.M."/>
            <person name="Dewar K."/>
            <person name="Conant G."/>
            <person name="Drula E."/>
            <person name="Henrissat B."/>
            <person name="Hansel C."/>
            <person name="Singer S."/>
            <person name="Hutchinson M.I."/>
            <person name="de Vries R.P."/>
            <person name="Natvig D.O."/>
            <person name="Powell A.J."/>
            <person name="Tsang A."/>
            <person name="Grigoriev I.V."/>
        </authorList>
    </citation>
    <scope>NUCLEOTIDE SEQUENCE [LARGE SCALE GENOMIC DNA]</scope>
    <source>
        <strain evidence="7 8">ATCC 24622</strain>
    </source>
</reference>
<accession>A0ABR3V9Z0</accession>
<dbReference type="Pfam" id="PF17189">
    <property type="entry name" value="Glyco_hydro_30C"/>
    <property type="match status" value="1"/>
</dbReference>
<evidence type="ECO:0000259" key="6">
    <source>
        <dbReference type="Pfam" id="PF17189"/>
    </source>
</evidence>
<evidence type="ECO:0000256" key="1">
    <source>
        <dbReference type="ARBA" id="ARBA00005382"/>
    </source>
</evidence>
<comment type="caution">
    <text evidence="7">The sequence shown here is derived from an EMBL/GenBank/DDBJ whole genome shotgun (WGS) entry which is preliminary data.</text>
</comment>
<dbReference type="Gene3D" id="3.20.20.80">
    <property type="entry name" value="Glycosidases"/>
    <property type="match status" value="1"/>
</dbReference>
<evidence type="ECO:0000256" key="4">
    <source>
        <dbReference type="RuleBase" id="RU361188"/>
    </source>
</evidence>
<gene>
    <name evidence="7" type="ORF">VTK73DRAFT_4348</name>
</gene>
<evidence type="ECO:0000313" key="8">
    <source>
        <dbReference type="Proteomes" id="UP001586593"/>
    </source>
</evidence>
<sequence>MTADGVNFSLLRHTVGASDLSGDPAYTYDDNGGNADPSFAGFNLGDRGNAMAALLRDMKALRPDATILGTPWGPPAWMQVDRKLVGSTTNNQLDHAYAAQFGQYFVKYLQAYQKAGVRIDAITIQNEPLNNNGGMPSLVIQADESAGLIHDNVGPALRGAGFDTQIWAWDHNTDVASYPQTVLNGASQYVSAVAWHCYANPLNWTVLTAFHQANPGVAQYMTECWTSPSTPWNQAAGFTMGPLQNWASGAIAWTLGTDTNYGPHLSGAGACTTCRGLVTVDAGRGTYSFQVDYYMLGQFSKFIPKGATVLSGSGSWTYADGTGLESVATVNPDGSRTVVIENKFGNDIYVTLTTKSGQTWSGRVYKNSVVTWLLPAA</sequence>
<evidence type="ECO:0000256" key="2">
    <source>
        <dbReference type="ARBA" id="ARBA00022729"/>
    </source>
</evidence>
<dbReference type="Proteomes" id="UP001586593">
    <property type="component" value="Unassembled WGS sequence"/>
</dbReference>
<evidence type="ECO:0000259" key="5">
    <source>
        <dbReference type="Pfam" id="PF02055"/>
    </source>
</evidence>
<dbReference type="Pfam" id="PF02055">
    <property type="entry name" value="Glyco_hydro_30"/>
    <property type="match status" value="1"/>
</dbReference>
<evidence type="ECO:0000256" key="3">
    <source>
        <dbReference type="ARBA" id="ARBA00022801"/>
    </source>
</evidence>
<feature type="domain" description="Glycosyl hydrolase family 30 beta sandwich" evidence="6">
    <location>
        <begin position="322"/>
        <end position="372"/>
    </location>
</feature>
<dbReference type="InterPro" id="IPR033453">
    <property type="entry name" value="Glyco_hydro_30_TIM-barrel"/>
</dbReference>
<dbReference type="PANTHER" id="PTHR11069">
    <property type="entry name" value="GLUCOSYLCERAMIDASE"/>
    <property type="match status" value="1"/>
</dbReference>
<dbReference type="SUPFAM" id="SSF51445">
    <property type="entry name" value="(Trans)glycosidases"/>
    <property type="match status" value="1"/>
</dbReference>
<keyword evidence="8" id="KW-1185">Reference proteome</keyword>
<keyword evidence="3 4" id="KW-0378">Hydrolase</keyword>
<dbReference type="InterPro" id="IPR013780">
    <property type="entry name" value="Glyco_hydro_b"/>
</dbReference>
<feature type="domain" description="Glycosyl hydrolase family 30 TIM-barrel" evidence="5">
    <location>
        <begin position="3"/>
        <end position="303"/>
    </location>
</feature>